<dbReference type="PROSITE" id="PS51257">
    <property type="entry name" value="PROKAR_LIPOPROTEIN"/>
    <property type="match status" value="1"/>
</dbReference>
<dbReference type="EMBL" id="MQWB01000014">
    <property type="protein sequence ID" value="OZC01232.1"/>
    <property type="molecule type" value="Genomic_DNA"/>
</dbReference>
<comment type="caution">
    <text evidence="2">The sequence shown here is derived from an EMBL/GenBank/DDBJ whole genome shotgun (WGS) entry which is preliminary data.</text>
</comment>
<feature type="chain" id="PRO_5013328596" description="Lipoprotein" evidence="1">
    <location>
        <begin position="18"/>
        <end position="158"/>
    </location>
</feature>
<keyword evidence="3" id="KW-1185">Reference proteome</keyword>
<dbReference type="OrthoDB" id="9836240at2"/>
<evidence type="ECO:0008006" key="4">
    <source>
        <dbReference type="Google" id="ProtNLM"/>
    </source>
</evidence>
<dbReference type="Proteomes" id="UP000216446">
    <property type="component" value="Unassembled WGS sequence"/>
</dbReference>
<dbReference type="AlphaFoldDB" id="A0A259TTX4"/>
<gene>
    <name evidence="2" type="ORF">BSZ36_18440</name>
</gene>
<accession>A0A259TTX4</accession>
<sequence length="158" mass="16540">MPRSVPSVLLAALVILAAGCGPGDAPEATPSEAAPGVAHLQACLNDAPTEPCPANPDVDGAYWTAQQEAQSVAYLDAAELCLRAAIDGHRAAREGACVDVYQAYVAEGVRSDLGGRLDETEARRGYAKARIALQRQRSQTFIDGMRANPGPDVPQTID</sequence>
<dbReference type="RefSeq" id="WP_094552023.1">
    <property type="nucleotide sequence ID" value="NZ_MQWB01000014.1"/>
</dbReference>
<name>A0A259TTX4_9BACT</name>
<evidence type="ECO:0000313" key="3">
    <source>
        <dbReference type="Proteomes" id="UP000216446"/>
    </source>
</evidence>
<protein>
    <recommendedName>
        <fullName evidence="4">Lipoprotein</fullName>
    </recommendedName>
</protein>
<evidence type="ECO:0000313" key="2">
    <source>
        <dbReference type="EMBL" id="OZC01232.1"/>
    </source>
</evidence>
<dbReference type="InParanoid" id="A0A259TTX4"/>
<reference evidence="2 3" key="1">
    <citation type="submission" date="2016-11" db="EMBL/GenBank/DDBJ databases">
        <title>Study of marine rhodopsin-containing bacteria.</title>
        <authorList>
            <person name="Yoshizawa S."/>
            <person name="Kumagai Y."/>
            <person name="Kogure K."/>
        </authorList>
    </citation>
    <scope>NUCLEOTIDE SEQUENCE [LARGE SCALE GENOMIC DNA]</scope>
    <source>
        <strain evidence="2 3">SG-29</strain>
    </source>
</reference>
<organism evidence="2 3">
    <name type="scientific">Rubricoccus marinus</name>
    <dbReference type="NCBI Taxonomy" id="716817"/>
    <lineage>
        <taxon>Bacteria</taxon>
        <taxon>Pseudomonadati</taxon>
        <taxon>Rhodothermota</taxon>
        <taxon>Rhodothermia</taxon>
        <taxon>Rhodothermales</taxon>
        <taxon>Rubricoccaceae</taxon>
        <taxon>Rubricoccus</taxon>
    </lineage>
</organism>
<evidence type="ECO:0000256" key="1">
    <source>
        <dbReference type="SAM" id="SignalP"/>
    </source>
</evidence>
<proteinExistence type="predicted"/>
<feature type="signal peptide" evidence="1">
    <location>
        <begin position="1"/>
        <end position="17"/>
    </location>
</feature>
<keyword evidence="1" id="KW-0732">Signal</keyword>